<sequence>MHCLECNKIRFRHPSDPIPSDVATCVHQLAHNKRGWTLDQYILAVHELDALGLQCYESQVAGFFRKHIFGECEALGLKASVGLPMARHLLPRLPTAVFPVSQPRPDLVYGYATGPVFTSAQLLALQGLHEQISFYAEGCLDILFPFLTVDFKAAGGTGGDLWTAANQCAGASAACVQAVDQLNTVLGEVGCRRRVLNLCYSLAVDNHLAQLYASWRDENDKTVYIQRVDSFLLSNPENFARLHQRVLAILAWGRGARLHNIRWGLDLIIETRQKAASKVAKSRLVRGPEGEGEIDGR</sequence>
<evidence type="ECO:0000313" key="3">
    <source>
        <dbReference type="Proteomes" id="UP001321760"/>
    </source>
</evidence>
<evidence type="ECO:0000313" key="2">
    <source>
        <dbReference type="EMBL" id="KAK4444011.1"/>
    </source>
</evidence>
<name>A0AAV9G615_9PEZI</name>
<dbReference type="Pfam" id="PF25545">
    <property type="entry name" value="DUF7924"/>
    <property type="match status" value="1"/>
</dbReference>
<dbReference type="PANTHER" id="PTHR42470:SF1">
    <property type="entry name" value="VAST DOMAIN-CONTAINING PROTEIN"/>
    <property type="match status" value="1"/>
</dbReference>
<reference evidence="2" key="1">
    <citation type="journal article" date="2023" name="Mol. Phylogenet. Evol.">
        <title>Genome-scale phylogeny and comparative genomics of the fungal order Sordariales.</title>
        <authorList>
            <person name="Hensen N."/>
            <person name="Bonometti L."/>
            <person name="Westerberg I."/>
            <person name="Brannstrom I.O."/>
            <person name="Guillou S."/>
            <person name="Cros-Aarteil S."/>
            <person name="Calhoun S."/>
            <person name="Haridas S."/>
            <person name="Kuo A."/>
            <person name="Mondo S."/>
            <person name="Pangilinan J."/>
            <person name="Riley R."/>
            <person name="LaButti K."/>
            <person name="Andreopoulos B."/>
            <person name="Lipzen A."/>
            <person name="Chen C."/>
            <person name="Yan M."/>
            <person name="Daum C."/>
            <person name="Ng V."/>
            <person name="Clum A."/>
            <person name="Steindorff A."/>
            <person name="Ohm R.A."/>
            <person name="Martin F."/>
            <person name="Silar P."/>
            <person name="Natvig D.O."/>
            <person name="Lalanne C."/>
            <person name="Gautier V."/>
            <person name="Ament-Velasquez S.L."/>
            <person name="Kruys A."/>
            <person name="Hutchinson M.I."/>
            <person name="Powell A.J."/>
            <person name="Barry K."/>
            <person name="Miller A.N."/>
            <person name="Grigoriev I.V."/>
            <person name="Debuchy R."/>
            <person name="Gladieux P."/>
            <person name="Hiltunen Thoren M."/>
            <person name="Johannesson H."/>
        </authorList>
    </citation>
    <scope>NUCLEOTIDE SEQUENCE</scope>
    <source>
        <strain evidence="2">PSN243</strain>
    </source>
</reference>
<dbReference type="EMBL" id="MU865983">
    <property type="protein sequence ID" value="KAK4444011.1"/>
    <property type="molecule type" value="Genomic_DNA"/>
</dbReference>
<feature type="domain" description="DUF7924" evidence="1">
    <location>
        <begin position="95"/>
        <end position="262"/>
    </location>
</feature>
<reference evidence="2" key="2">
    <citation type="submission" date="2023-05" db="EMBL/GenBank/DDBJ databases">
        <authorList>
            <consortium name="Lawrence Berkeley National Laboratory"/>
            <person name="Steindorff A."/>
            <person name="Hensen N."/>
            <person name="Bonometti L."/>
            <person name="Westerberg I."/>
            <person name="Brannstrom I.O."/>
            <person name="Guillou S."/>
            <person name="Cros-Aarteil S."/>
            <person name="Calhoun S."/>
            <person name="Haridas S."/>
            <person name="Kuo A."/>
            <person name="Mondo S."/>
            <person name="Pangilinan J."/>
            <person name="Riley R."/>
            <person name="Labutti K."/>
            <person name="Andreopoulos B."/>
            <person name="Lipzen A."/>
            <person name="Chen C."/>
            <person name="Yanf M."/>
            <person name="Daum C."/>
            <person name="Ng V."/>
            <person name="Clum A."/>
            <person name="Ohm R."/>
            <person name="Martin F."/>
            <person name="Silar P."/>
            <person name="Natvig D."/>
            <person name="Lalanne C."/>
            <person name="Gautier V."/>
            <person name="Ament-Velasquez S.L."/>
            <person name="Kruys A."/>
            <person name="Hutchinson M.I."/>
            <person name="Powell A.J."/>
            <person name="Barry K."/>
            <person name="Miller A.N."/>
            <person name="Grigoriev I.V."/>
            <person name="Debuchy R."/>
            <person name="Gladieux P."/>
            <person name="Thoren M.H."/>
            <person name="Johannesson H."/>
        </authorList>
    </citation>
    <scope>NUCLEOTIDE SEQUENCE</scope>
    <source>
        <strain evidence="2">PSN243</strain>
    </source>
</reference>
<dbReference type="PANTHER" id="PTHR42470">
    <property type="entry name" value="VAST DOMAIN-CONTAINING PROTEIN"/>
    <property type="match status" value="1"/>
</dbReference>
<comment type="caution">
    <text evidence="2">The sequence shown here is derived from an EMBL/GenBank/DDBJ whole genome shotgun (WGS) entry which is preliminary data.</text>
</comment>
<accession>A0AAV9G615</accession>
<organism evidence="2 3">
    <name type="scientific">Podospora aff. communis PSN243</name>
    <dbReference type="NCBI Taxonomy" id="3040156"/>
    <lineage>
        <taxon>Eukaryota</taxon>
        <taxon>Fungi</taxon>
        <taxon>Dikarya</taxon>
        <taxon>Ascomycota</taxon>
        <taxon>Pezizomycotina</taxon>
        <taxon>Sordariomycetes</taxon>
        <taxon>Sordariomycetidae</taxon>
        <taxon>Sordariales</taxon>
        <taxon>Podosporaceae</taxon>
        <taxon>Podospora</taxon>
    </lineage>
</organism>
<feature type="non-terminal residue" evidence="2">
    <location>
        <position position="297"/>
    </location>
</feature>
<dbReference type="Proteomes" id="UP001321760">
    <property type="component" value="Unassembled WGS sequence"/>
</dbReference>
<dbReference type="AlphaFoldDB" id="A0AAV9G615"/>
<gene>
    <name evidence="2" type="ORF">QBC34DRAFT_335858</name>
</gene>
<dbReference type="InterPro" id="IPR057684">
    <property type="entry name" value="DUF7924"/>
</dbReference>
<protein>
    <recommendedName>
        <fullName evidence="1">DUF7924 domain-containing protein</fullName>
    </recommendedName>
</protein>
<proteinExistence type="predicted"/>
<evidence type="ECO:0000259" key="1">
    <source>
        <dbReference type="Pfam" id="PF25545"/>
    </source>
</evidence>
<keyword evidence="3" id="KW-1185">Reference proteome</keyword>